<evidence type="ECO:0008006" key="4">
    <source>
        <dbReference type="Google" id="ProtNLM"/>
    </source>
</evidence>
<dbReference type="CDD" id="cd03789">
    <property type="entry name" value="GT9_LPS_heptosyltransferase"/>
    <property type="match status" value="1"/>
</dbReference>
<evidence type="ECO:0000313" key="3">
    <source>
        <dbReference type="EMBL" id="GAF69342.1"/>
    </source>
</evidence>
<proteinExistence type="predicted"/>
<dbReference type="GO" id="GO:0005829">
    <property type="term" value="C:cytosol"/>
    <property type="evidence" value="ECO:0007669"/>
    <property type="project" value="TreeGrafter"/>
</dbReference>
<dbReference type="AlphaFoldDB" id="X0S028"/>
<dbReference type="InterPro" id="IPR002201">
    <property type="entry name" value="Glyco_trans_9"/>
</dbReference>
<evidence type="ECO:0000256" key="2">
    <source>
        <dbReference type="ARBA" id="ARBA00022679"/>
    </source>
</evidence>
<evidence type="ECO:0000256" key="1">
    <source>
        <dbReference type="ARBA" id="ARBA00022676"/>
    </source>
</evidence>
<organism evidence="3">
    <name type="scientific">marine sediment metagenome</name>
    <dbReference type="NCBI Taxonomy" id="412755"/>
    <lineage>
        <taxon>unclassified sequences</taxon>
        <taxon>metagenomes</taxon>
        <taxon>ecological metagenomes</taxon>
    </lineage>
</organism>
<protein>
    <recommendedName>
        <fullName evidence="4">Lipopolysaccharide heptosyltransferase family protein</fullName>
    </recommendedName>
</protein>
<feature type="non-terminal residue" evidence="3">
    <location>
        <position position="255"/>
    </location>
</feature>
<dbReference type="Pfam" id="PF01075">
    <property type="entry name" value="Glyco_transf_9"/>
    <property type="match status" value="1"/>
</dbReference>
<reference evidence="3" key="1">
    <citation type="journal article" date="2014" name="Front. Microbiol.">
        <title>High frequency of phylogenetically diverse reductive dehalogenase-homologous genes in deep subseafloor sedimentary metagenomes.</title>
        <authorList>
            <person name="Kawai M."/>
            <person name="Futagami T."/>
            <person name="Toyoda A."/>
            <person name="Takaki Y."/>
            <person name="Nishi S."/>
            <person name="Hori S."/>
            <person name="Arai W."/>
            <person name="Tsubouchi T."/>
            <person name="Morono Y."/>
            <person name="Uchiyama I."/>
            <person name="Ito T."/>
            <person name="Fujiyama A."/>
            <person name="Inagaki F."/>
            <person name="Takami H."/>
        </authorList>
    </citation>
    <scope>NUCLEOTIDE SEQUENCE</scope>
    <source>
        <strain evidence="3">Expedition CK06-06</strain>
    </source>
</reference>
<sequence length="255" mass="28450">MTVCSRASGERILCLRLSGLGDVVHCLNALSALRRHRPDAHITWMVEDRFSGLLEGHPHIDELLCIPRTDWGRMVASPLRWAQVIPELIVLGQRLRRRRFDVSIDFQSSLKSAWLVAAAAARLRIGFARPVSREFNRVVQNRLVTVPKDDYHRIERYLALLAPLGIPPRFVPAAFPPADEQASAVDCAVAELSDPLVVIHPGTSRFASFKRWPAQRYAELAERLAHERGASIVVTWGSDERGLAEQVVQEAAGCA</sequence>
<dbReference type="EMBL" id="BARS01007788">
    <property type="protein sequence ID" value="GAF69342.1"/>
    <property type="molecule type" value="Genomic_DNA"/>
</dbReference>
<dbReference type="Gene3D" id="3.40.50.2000">
    <property type="entry name" value="Glycogen Phosphorylase B"/>
    <property type="match status" value="2"/>
</dbReference>
<accession>X0S028</accession>
<dbReference type="GO" id="GO:0008713">
    <property type="term" value="F:ADP-heptose-lipopolysaccharide heptosyltransferase activity"/>
    <property type="evidence" value="ECO:0007669"/>
    <property type="project" value="TreeGrafter"/>
</dbReference>
<dbReference type="GO" id="GO:0009244">
    <property type="term" value="P:lipopolysaccharide core region biosynthetic process"/>
    <property type="evidence" value="ECO:0007669"/>
    <property type="project" value="TreeGrafter"/>
</dbReference>
<dbReference type="SUPFAM" id="SSF53756">
    <property type="entry name" value="UDP-Glycosyltransferase/glycogen phosphorylase"/>
    <property type="match status" value="1"/>
</dbReference>
<keyword evidence="1" id="KW-0328">Glycosyltransferase</keyword>
<gene>
    <name evidence="3" type="ORF">S01H1_14935</name>
</gene>
<dbReference type="InterPro" id="IPR051199">
    <property type="entry name" value="LPS_LOS_Heptosyltrfase"/>
</dbReference>
<dbReference type="PANTHER" id="PTHR30160:SF1">
    <property type="entry name" value="LIPOPOLYSACCHARIDE 1,2-N-ACETYLGLUCOSAMINETRANSFERASE-RELATED"/>
    <property type="match status" value="1"/>
</dbReference>
<dbReference type="PANTHER" id="PTHR30160">
    <property type="entry name" value="TETRAACYLDISACCHARIDE 4'-KINASE-RELATED"/>
    <property type="match status" value="1"/>
</dbReference>
<keyword evidence="2" id="KW-0808">Transferase</keyword>
<name>X0S028_9ZZZZ</name>
<comment type="caution">
    <text evidence="3">The sequence shown here is derived from an EMBL/GenBank/DDBJ whole genome shotgun (WGS) entry which is preliminary data.</text>
</comment>